<feature type="transmembrane region" description="Helical" evidence="1">
    <location>
        <begin position="117"/>
        <end position="138"/>
    </location>
</feature>
<dbReference type="VEuPathDB" id="FungiDB:YALI0_C23771g"/>
<protein>
    <submittedName>
        <fullName evidence="2">Uncharacterized protein</fullName>
    </submittedName>
</protein>
<gene>
    <name evidence="2" type="ORF">YALI1_C32786g</name>
</gene>
<dbReference type="AlphaFoldDB" id="A0A1D8NCG6"/>
<evidence type="ECO:0000313" key="2">
    <source>
        <dbReference type="EMBL" id="AOW03323.1"/>
    </source>
</evidence>
<name>A0A1D8NCG6_YARLL</name>
<dbReference type="RefSeq" id="XP_502195.3">
    <property type="nucleotide sequence ID" value="XM_502195.3"/>
</dbReference>
<evidence type="ECO:0000256" key="1">
    <source>
        <dbReference type="SAM" id="Phobius"/>
    </source>
</evidence>
<keyword evidence="1" id="KW-0472">Membrane</keyword>
<keyword evidence="1" id="KW-1133">Transmembrane helix</keyword>
<dbReference type="EMBL" id="CP017555">
    <property type="protein sequence ID" value="AOW03323.1"/>
    <property type="molecule type" value="Genomic_DNA"/>
</dbReference>
<dbReference type="VEuPathDB" id="FungiDB:YALI1_C32786g"/>
<reference evidence="2 3" key="1">
    <citation type="journal article" date="2016" name="PLoS ONE">
        <title>Sequence Assembly of Yarrowia lipolytica Strain W29/CLIB89 Shows Transposable Element Diversity.</title>
        <authorList>
            <person name="Magnan C."/>
            <person name="Yu J."/>
            <person name="Chang I."/>
            <person name="Jahn E."/>
            <person name="Kanomata Y."/>
            <person name="Wu J."/>
            <person name="Zeller M."/>
            <person name="Oakes M."/>
            <person name="Baldi P."/>
            <person name="Sandmeyer S."/>
        </authorList>
    </citation>
    <scope>NUCLEOTIDE SEQUENCE [LARGE SCALE GENOMIC DNA]</scope>
    <source>
        <strain evidence="3">CLIB89(W29)</strain>
    </source>
</reference>
<feature type="transmembrane region" description="Helical" evidence="1">
    <location>
        <begin position="91"/>
        <end position="111"/>
    </location>
</feature>
<dbReference type="Proteomes" id="UP000182444">
    <property type="component" value="Chromosome 1C"/>
</dbReference>
<keyword evidence="1" id="KW-0812">Transmembrane</keyword>
<proteinExistence type="predicted"/>
<dbReference type="KEGG" id="yli:2909595"/>
<dbReference type="eggNOG" id="ENOG502SAH4">
    <property type="taxonomic scope" value="Eukaryota"/>
</dbReference>
<sequence length="236" mass="26824">MLNLLRPAMRLRPLTASLDTRFATRSLHMTGVLRQFNNFDPSDELQPRIKKVIDPDNQTAGPFNNKLFKIADEPLYSAPATFQVALAKKSAFTLGLIGTYASYLFFHYPLLPDLGGYLALGLWIPFPLATHYLSPYVAKISRIYRRGEPETLENMTKDETVLIETISLIGRKPMCWIIHLKDLKVVNKRGGWANWEYTNPKTGDQHVFYVSESNGGFKMDRIWGITERNAGIDSGR</sequence>
<organism evidence="2 3">
    <name type="scientific">Yarrowia lipolytica</name>
    <name type="common">Candida lipolytica</name>
    <dbReference type="NCBI Taxonomy" id="4952"/>
    <lineage>
        <taxon>Eukaryota</taxon>
        <taxon>Fungi</taxon>
        <taxon>Dikarya</taxon>
        <taxon>Ascomycota</taxon>
        <taxon>Saccharomycotina</taxon>
        <taxon>Dipodascomycetes</taxon>
        <taxon>Dipodascales</taxon>
        <taxon>Dipodascales incertae sedis</taxon>
        <taxon>Yarrowia</taxon>
    </lineage>
</organism>
<dbReference type="GeneID" id="2909595"/>
<evidence type="ECO:0000313" key="3">
    <source>
        <dbReference type="Proteomes" id="UP000182444"/>
    </source>
</evidence>
<accession>A0A1D8NCG6</accession>